<protein>
    <submittedName>
        <fullName evidence="3">ATP-binding protein</fullName>
    </submittedName>
</protein>
<gene>
    <name evidence="3" type="ORF">KO508_09840</name>
</gene>
<evidence type="ECO:0000313" key="4">
    <source>
        <dbReference type="Proteomes" id="UP000753376"/>
    </source>
</evidence>
<proteinExistence type="predicted"/>
<dbReference type="EMBL" id="JAHKPV010000017">
    <property type="protein sequence ID" value="MBU2874308.1"/>
    <property type="molecule type" value="Genomic_DNA"/>
</dbReference>
<keyword evidence="3" id="KW-0547">Nucleotide-binding</keyword>
<sequence length="579" mass="64416">MAVIRHLAIENFRSIKQTQWYPKPGLNCLIGPGDVGKSTLLDAIDLALGARRSFQFNDADFYLMNTDHPITISVTLGDLSEDLKNLEAYGHFFRGFNQANKEIHDEPGPDDETVITLQLIVREDLDPEWLLYSERAFEFGIEKRLQWKHREIISPTRLGAITHHHLAWGNRSILHRLTEDTFDISSSLAQLNRQTRQNFAEQPLPELAGLLAQVRSIANNLGVPVGDLKALLDVKGVSLSNGAISLHNSDNTPLRQMGTGSSRLLISGLQKVASTSQITIVDEAEYGLEPYRITRLLHELGAKENNPVQQVFITTHSPYVLRELQAAQLHVLRKPTVNPFAPPLPFSHTIHALNGGDNEQATLRACAEAFFSKAAIVGEGSTEVGVVRGLDVFYKDNAAPGFQDRGVAWADGGGGDNYFKRAEVFSKLGYPTALFKDSDIATPAHQQQTDYCRNQGVTIFEWGHNYSTESATLFGCPLTAIPSIVQLAATLNGTQEVEQHILNCSDNQLTFLSCTNQPNDAMRQPLANAANKYKWFKNIAKAEELARKIIGPEFPNFHENYRHIISQLYLWAGQNGDQR</sequence>
<evidence type="ECO:0000313" key="3">
    <source>
        <dbReference type="EMBL" id="MBU2874308.1"/>
    </source>
</evidence>
<reference evidence="3 4" key="1">
    <citation type="submission" date="2021-05" db="EMBL/GenBank/DDBJ databases">
        <title>Draft genomes of bacteria isolated from model marine particles.</title>
        <authorList>
            <person name="Datta M.S."/>
            <person name="Schwartzman J.A."/>
            <person name="Enke T.N."/>
            <person name="Saavedra J."/>
            <person name="Cermak N."/>
            <person name="Cordero O.X."/>
        </authorList>
    </citation>
    <scope>NUCLEOTIDE SEQUENCE [LARGE SCALE GENOMIC DNA]</scope>
    <source>
        <strain evidence="3 4">D2M19</strain>
    </source>
</reference>
<dbReference type="Pfam" id="PF13304">
    <property type="entry name" value="AAA_21"/>
    <property type="match status" value="1"/>
</dbReference>
<dbReference type="PANTHER" id="PTHR43581:SF4">
    <property type="entry name" value="ATP_GTP PHOSPHATASE"/>
    <property type="match status" value="1"/>
</dbReference>
<dbReference type="InterPro" id="IPR003959">
    <property type="entry name" value="ATPase_AAA_core"/>
</dbReference>
<feature type="domain" description="ATPase AAA-type core" evidence="1">
    <location>
        <begin position="26"/>
        <end position="321"/>
    </location>
</feature>
<dbReference type="Proteomes" id="UP000753376">
    <property type="component" value="Unassembled WGS sequence"/>
</dbReference>
<keyword evidence="3" id="KW-0067">ATP-binding</keyword>
<dbReference type="GO" id="GO:0005524">
    <property type="term" value="F:ATP binding"/>
    <property type="evidence" value="ECO:0007669"/>
    <property type="project" value="UniProtKB-KW"/>
</dbReference>
<feature type="domain" description="OLD protein-like TOPRIM" evidence="2">
    <location>
        <begin position="370"/>
        <end position="439"/>
    </location>
</feature>
<dbReference type="RefSeq" id="WP_216008146.1">
    <property type="nucleotide sequence ID" value="NZ_JAHKPV010000017.1"/>
</dbReference>
<evidence type="ECO:0000259" key="1">
    <source>
        <dbReference type="Pfam" id="PF13304"/>
    </source>
</evidence>
<accession>A0ABS6A805</accession>
<dbReference type="InterPro" id="IPR034139">
    <property type="entry name" value="TOPRIM_OLD"/>
</dbReference>
<comment type="caution">
    <text evidence="3">The sequence shown here is derived from an EMBL/GenBank/DDBJ whole genome shotgun (WGS) entry which is preliminary data.</text>
</comment>
<keyword evidence="4" id="KW-1185">Reference proteome</keyword>
<organism evidence="3 4">
    <name type="scientific">Marinobacter salexigens</name>
    <dbReference type="NCBI Taxonomy" id="1925763"/>
    <lineage>
        <taxon>Bacteria</taxon>
        <taxon>Pseudomonadati</taxon>
        <taxon>Pseudomonadota</taxon>
        <taxon>Gammaproteobacteria</taxon>
        <taxon>Pseudomonadales</taxon>
        <taxon>Marinobacteraceae</taxon>
        <taxon>Marinobacter</taxon>
    </lineage>
</organism>
<evidence type="ECO:0000259" key="2">
    <source>
        <dbReference type="Pfam" id="PF20469"/>
    </source>
</evidence>
<name>A0ABS6A805_9GAMM</name>
<dbReference type="PANTHER" id="PTHR43581">
    <property type="entry name" value="ATP/GTP PHOSPHATASE"/>
    <property type="match status" value="1"/>
</dbReference>
<dbReference type="Pfam" id="PF20469">
    <property type="entry name" value="OLD-like_TOPRIM"/>
    <property type="match status" value="1"/>
</dbReference>
<dbReference type="InterPro" id="IPR051396">
    <property type="entry name" value="Bact_Antivir_Def_Nuclease"/>
</dbReference>